<feature type="domain" description="Fibrous sheath-interacting protein 2 C-terminal" evidence="2">
    <location>
        <begin position="21"/>
        <end position="258"/>
    </location>
</feature>
<dbReference type="PANTHER" id="PTHR21856">
    <property type="entry name" value="FIBROUS SHEATH-INTERACTING PROTEIN 2"/>
    <property type="match status" value="1"/>
</dbReference>
<reference evidence="3" key="2">
    <citation type="submission" date="2025-09" db="UniProtKB">
        <authorList>
            <consortium name="Ensembl"/>
        </authorList>
    </citation>
    <scope>IDENTIFICATION</scope>
</reference>
<organism evidence="3 4">
    <name type="scientific">Pseudonaja textilis</name>
    <name type="common">Eastern brown snake</name>
    <dbReference type="NCBI Taxonomy" id="8673"/>
    <lineage>
        <taxon>Eukaryota</taxon>
        <taxon>Metazoa</taxon>
        <taxon>Chordata</taxon>
        <taxon>Craniata</taxon>
        <taxon>Vertebrata</taxon>
        <taxon>Euteleostomi</taxon>
        <taxon>Lepidosauria</taxon>
        <taxon>Squamata</taxon>
        <taxon>Bifurcata</taxon>
        <taxon>Unidentata</taxon>
        <taxon>Episquamata</taxon>
        <taxon>Toxicofera</taxon>
        <taxon>Serpentes</taxon>
        <taxon>Colubroidea</taxon>
        <taxon>Elapidae</taxon>
        <taxon>Hydrophiinae</taxon>
        <taxon>Pseudonaja</taxon>
    </lineage>
</organism>
<evidence type="ECO:0000259" key="2">
    <source>
        <dbReference type="Pfam" id="PF15783"/>
    </source>
</evidence>
<evidence type="ECO:0000313" key="4">
    <source>
        <dbReference type="Proteomes" id="UP000472273"/>
    </source>
</evidence>
<dbReference type="GO" id="GO:0005739">
    <property type="term" value="C:mitochondrion"/>
    <property type="evidence" value="ECO:0007669"/>
    <property type="project" value="TreeGrafter"/>
</dbReference>
<evidence type="ECO:0000256" key="1">
    <source>
        <dbReference type="SAM" id="MobiDB-lite"/>
    </source>
</evidence>
<dbReference type="InterPro" id="IPR038891">
    <property type="entry name" value="FSIP2"/>
</dbReference>
<dbReference type="AlphaFoldDB" id="A0A670YYP5"/>
<evidence type="ECO:0000313" key="3">
    <source>
        <dbReference type="Ensembl" id="ENSPTXP00000014648.1"/>
    </source>
</evidence>
<dbReference type="Pfam" id="PF15783">
    <property type="entry name" value="FSIP2"/>
    <property type="match status" value="2"/>
</dbReference>
<dbReference type="GeneTree" id="ENSGT00680000100018"/>
<sequence length="573" mass="63971">QKRWLNSQSQALEKDTVKHLIKSMPAMVKMKSYVTILSEKYLERVVSRLLTQLFPPSEDTPCSQDKRDMSDVDFNELCSYIIEHVMKSISKHKIWVAKKDDRCRLHSEKEIENMVDSVYRNMLKKSGSQLSIQKDVECRNTAFIDCMTSFIIREITNHHLQTFLSKDEDFLENPEPEALSENIVRTVLDSISESSVSSTEVFPAKFLEEIVSRVLSKIFSASLDEKKMSKGQPEIELGKVVKRIASSINLQFGRASVSISDYLLHPLFSGDLSRVSDASSTWNKTAMSESDLSKLSTQLLNDVRLKLLKHEIRVIKDTHPEQYQYSEEDIQNLTDSLCSKIIQKSGSLEAVQRDVKNKSNALIDQLAGFLVGDLLQQHVEAFVSSEETSGWDRAAAGDSMEGLEVYRTAIKPLDLREAIERKSKSSPTSLLGNVISELLSKISDTLSDIPLSASGEDMGDVAMRLAKTVTKELAKAHINIQEGPDEPLGSAPPDANVADQNPFYKGSSIESFLSKEDTEEVGDASPCQTTTIKIEEAVDHLEIIESSNQTGQIQTSARTAEKNNCNQPAFHTA</sequence>
<name>A0A670YYP5_PSETE</name>
<keyword evidence="4" id="KW-1185">Reference proteome</keyword>
<protein>
    <recommendedName>
        <fullName evidence="2">Fibrous sheath-interacting protein 2 C-terminal domain-containing protein</fullName>
    </recommendedName>
</protein>
<accession>A0A670YYP5</accession>
<proteinExistence type="predicted"/>
<dbReference type="Proteomes" id="UP000472273">
    <property type="component" value="Unplaced"/>
</dbReference>
<dbReference type="PANTHER" id="PTHR21856:SF7">
    <property type="entry name" value="FIBROUS SHEATH-INTERACTING PROTEIN 2"/>
    <property type="match status" value="1"/>
</dbReference>
<dbReference type="InterPro" id="IPR031554">
    <property type="entry name" value="FSIP2_C"/>
</dbReference>
<feature type="region of interest" description="Disordered" evidence="1">
    <location>
        <begin position="548"/>
        <end position="573"/>
    </location>
</feature>
<feature type="domain" description="Fibrous sheath-interacting protein 2 C-terminal" evidence="2">
    <location>
        <begin position="267"/>
        <end position="386"/>
    </location>
</feature>
<reference evidence="3" key="1">
    <citation type="submission" date="2025-08" db="UniProtKB">
        <authorList>
            <consortium name="Ensembl"/>
        </authorList>
    </citation>
    <scope>IDENTIFICATION</scope>
</reference>
<dbReference type="Ensembl" id="ENSPTXT00000015109.1">
    <property type="protein sequence ID" value="ENSPTXP00000014648.1"/>
    <property type="gene ID" value="ENSPTXG00000010139.1"/>
</dbReference>